<evidence type="ECO:0000313" key="1">
    <source>
        <dbReference type="EMBL" id="PAA90683.1"/>
    </source>
</evidence>
<evidence type="ECO:0000313" key="2">
    <source>
        <dbReference type="Proteomes" id="UP000215902"/>
    </source>
</evidence>
<keyword evidence="2" id="KW-1185">Reference proteome</keyword>
<dbReference type="AlphaFoldDB" id="A0A267GXB6"/>
<comment type="caution">
    <text evidence="1">The sequence shown here is derived from an EMBL/GenBank/DDBJ whole genome shotgun (WGS) entry which is preliminary data.</text>
</comment>
<proteinExistence type="predicted"/>
<dbReference type="EMBL" id="NIVC01000105">
    <property type="protein sequence ID" value="PAA90683.1"/>
    <property type="molecule type" value="Genomic_DNA"/>
</dbReference>
<sequence length="108" mass="12169">MRWLFQWQCIRTCDVPLPLLQDGVDASVWREQPADFGHCRLRRDAGTGTGWQIGPTVYADFGHCWLSRDSGTGTGWQIGPTVYAESGHEIREPQPRAVRSDPLAIPVY</sequence>
<accession>A0A267GXB6</accession>
<reference evidence="1 2" key="1">
    <citation type="submission" date="2017-06" db="EMBL/GenBank/DDBJ databases">
        <title>A platform for efficient transgenesis in Macrostomum lignano, a flatworm model organism for stem cell research.</title>
        <authorList>
            <person name="Berezikov E."/>
        </authorList>
    </citation>
    <scope>NUCLEOTIDE SEQUENCE [LARGE SCALE GENOMIC DNA]</scope>
    <source>
        <strain evidence="1">DV1</strain>
        <tissue evidence="1">Whole organism</tissue>
    </source>
</reference>
<protein>
    <submittedName>
        <fullName evidence="1">Uncharacterized protein</fullName>
    </submittedName>
</protein>
<dbReference type="Proteomes" id="UP000215902">
    <property type="component" value="Unassembled WGS sequence"/>
</dbReference>
<gene>
    <name evidence="1" type="ORF">BOX15_Mlig025207g1</name>
</gene>
<name>A0A267GXB6_9PLAT</name>
<organism evidence="1 2">
    <name type="scientific">Macrostomum lignano</name>
    <dbReference type="NCBI Taxonomy" id="282301"/>
    <lineage>
        <taxon>Eukaryota</taxon>
        <taxon>Metazoa</taxon>
        <taxon>Spiralia</taxon>
        <taxon>Lophotrochozoa</taxon>
        <taxon>Platyhelminthes</taxon>
        <taxon>Rhabditophora</taxon>
        <taxon>Macrostomorpha</taxon>
        <taxon>Macrostomida</taxon>
        <taxon>Macrostomidae</taxon>
        <taxon>Macrostomum</taxon>
    </lineage>
</organism>